<dbReference type="EMBL" id="BK032838">
    <property type="protein sequence ID" value="DAF63305.1"/>
    <property type="molecule type" value="Genomic_DNA"/>
</dbReference>
<dbReference type="Pfam" id="PF05565">
    <property type="entry name" value="Sipho_Gp157"/>
    <property type="match status" value="1"/>
</dbReference>
<evidence type="ECO:0000313" key="2">
    <source>
        <dbReference type="EMBL" id="DAF63305.1"/>
    </source>
</evidence>
<keyword evidence="1" id="KW-0175">Coiled coil</keyword>
<proteinExistence type="predicted"/>
<reference evidence="2" key="1">
    <citation type="journal article" date="2021" name="Proc. Natl. Acad. Sci. U.S.A.">
        <title>A Catalog of Tens of Thousands of Viruses from Human Metagenomes Reveals Hidden Associations with Chronic Diseases.</title>
        <authorList>
            <person name="Tisza M.J."/>
            <person name="Buck C.B."/>
        </authorList>
    </citation>
    <scope>NUCLEOTIDE SEQUENCE</scope>
    <source>
        <strain evidence="2">CtPJU6</strain>
    </source>
</reference>
<feature type="coiled-coil region" evidence="1">
    <location>
        <begin position="46"/>
        <end position="80"/>
    </location>
</feature>
<name>A0A8S5TJF7_9CAUD</name>
<evidence type="ECO:0000256" key="1">
    <source>
        <dbReference type="SAM" id="Coils"/>
    </source>
</evidence>
<accession>A0A8S5TJF7</accession>
<dbReference type="InterPro" id="IPR008840">
    <property type="entry name" value="Sipho_Gp157"/>
</dbReference>
<protein>
    <submittedName>
        <fullName evidence="2">Resistance protein</fullName>
    </submittedName>
</protein>
<organism evidence="2">
    <name type="scientific">Myoviridae sp. ctPJU6</name>
    <dbReference type="NCBI Taxonomy" id="2827684"/>
    <lineage>
        <taxon>Viruses</taxon>
        <taxon>Duplodnaviria</taxon>
        <taxon>Heunggongvirae</taxon>
        <taxon>Uroviricota</taxon>
        <taxon>Caudoviricetes</taxon>
    </lineage>
</organism>
<sequence length="162" mass="18760">MQLYKIARSIQKCFKIPTGEYIDTDTGEVLDEEYLNGLRIAKTRKIENIACWIKNLEAEAEAYRKEEESFRIRRKQAESKVESLKRYLTNWVAGERIDTDRCRVTWRRSISVEIQDESRIPDAYKKEKVSTSIDKIAIKKALTGGEEIAGASLLEKQNIQIS</sequence>